<dbReference type="EMBL" id="FMYH01000001">
    <property type="protein sequence ID" value="SDB88661.1"/>
    <property type="molecule type" value="Genomic_DNA"/>
</dbReference>
<organism evidence="1 2">
    <name type="scientific">Sanguibacter gelidistatuariae</name>
    <dbReference type="NCBI Taxonomy" id="1814289"/>
    <lineage>
        <taxon>Bacteria</taxon>
        <taxon>Bacillati</taxon>
        <taxon>Actinomycetota</taxon>
        <taxon>Actinomycetes</taxon>
        <taxon>Micrococcales</taxon>
        <taxon>Sanguibacteraceae</taxon>
        <taxon>Sanguibacter</taxon>
    </lineage>
</organism>
<sequence>MKKLLFVLVVAGAGYAVWRKLSEDNAERDLWSEVTDTFE</sequence>
<accession>A0A1G6H391</accession>
<evidence type="ECO:0000313" key="1">
    <source>
        <dbReference type="EMBL" id="SDB88661.1"/>
    </source>
</evidence>
<proteinExistence type="predicted"/>
<dbReference type="RefSeq" id="WP_217629070.1">
    <property type="nucleotide sequence ID" value="NZ_FMYH01000001.1"/>
</dbReference>
<name>A0A1G6H391_9MICO</name>
<dbReference type="InterPro" id="IPR047990">
    <property type="entry name" value="DLW39-like"/>
</dbReference>
<dbReference type="Proteomes" id="UP000199039">
    <property type="component" value="Unassembled WGS sequence"/>
</dbReference>
<keyword evidence="2" id="KW-1185">Reference proteome</keyword>
<dbReference type="NCBIfam" id="NF038356">
    <property type="entry name" value="actino_DLW39"/>
    <property type="match status" value="1"/>
</dbReference>
<evidence type="ECO:0000313" key="2">
    <source>
        <dbReference type="Proteomes" id="UP000199039"/>
    </source>
</evidence>
<reference evidence="1 2" key="1">
    <citation type="submission" date="2016-09" db="EMBL/GenBank/DDBJ databases">
        <authorList>
            <person name="Capua I."/>
            <person name="De Benedictis P."/>
            <person name="Joannis T."/>
            <person name="Lombin L.H."/>
            <person name="Cattoli G."/>
        </authorList>
    </citation>
    <scope>NUCLEOTIDE SEQUENCE [LARGE SCALE GENOMIC DNA]</scope>
    <source>
        <strain evidence="1 2">ISLP-3</strain>
    </source>
</reference>
<protein>
    <submittedName>
        <fullName evidence="1">Uncharacterized protein</fullName>
    </submittedName>
</protein>
<dbReference type="STRING" id="1814289.SAMN05216410_0681"/>
<dbReference type="AlphaFoldDB" id="A0A1G6H391"/>
<gene>
    <name evidence="1" type="ORF">SAMN05216410_0681</name>
</gene>